<organism evidence="1 2">
    <name type="scientific">Periplaneta americana</name>
    <name type="common">American cockroach</name>
    <name type="synonym">Blatta americana</name>
    <dbReference type="NCBI Taxonomy" id="6978"/>
    <lineage>
        <taxon>Eukaryota</taxon>
        <taxon>Metazoa</taxon>
        <taxon>Ecdysozoa</taxon>
        <taxon>Arthropoda</taxon>
        <taxon>Hexapoda</taxon>
        <taxon>Insecta</taxon>
        <taxon>Pterygota</taxon>
        <taxon>Neoptera</taxon>
        <taxon>Polyneoptera</taxon>
        <taxon>Dictyoptera</taxon>
        <taxon>Blattodea</taxon>
        <taxon>Blattoidea</taxon>
        <taxon>Blattidae</taxon>
        <taxon>Blattinae</taxon>
        <taxon>Periplaneta</taxon>
    </lineage>
</organism>
<accession>A0ABQ8SDT0</accession>
<dbReference type="EMBL" id="JAJSOF020000029">
    <property type="protein sequence ID" value="KAJ4432122.1"/>
    <property type="molecule type" value="Genomic_DNA"/>
</dbReference>
<reference evidence="1 2" key="1">
    <citation type="journal article" date="2022" name="Allergy">
        <title>Genome assembly and annotation of Periplaneta americana reveal a comprehensive cockroach allergen profile.</title>
        <authorList>
            <person name="Wang L."/>
            <person name="Xiong Q."/>
            <person name="Saelim N."/>
            <person name="Wang L."/>
            <person name="Nong W."/>
            <person name="Wan A.T."/>
            <person name="Shi M."/>
            <person name="Liu X."/>
            <person name="Cao Q."/>
            <person name="Hui J.H.L."/>
            <person name="Sookrung N."/>
            <person name="Leung T.F."/>
            <person name="Tungtrongchitr A."/>
            <person name="Tsui S.K.W."/>
        </authorList>
    </citation>
    <scope>NUCLEOTIDE SEQUENCE [LARGE SCALE GENOMIC DNA]</scope>
    <source>
        <strain evidence="1">PWHHKU_190912</strain>
    </source>
</reference>
<name>A0ABQ8SDT0_PERAM</name>
<keyword evidence="2" id="KW-1185">Reference proteome</keyword>
<evidence type="ECO:0000313" key="1">
    <source>
        <dbReference type="EMBL" id="KAJ4432122.1"/>
    </source>
</evidence>
<proteinExistence type="predicted"/>
<gene>
    <name evidence="1" type="ORF">ANN_20738</name>
</gene>
<comment type="caution">
    <text evidence="1">The sequence shown here is derived from an EMBL/GenBank/DDBJ whole genome shotgun (WGS) entry which is preliminary data.</text>
</comment>
<protein>
    <submittedName>
        <fullName evidence="1">Uncharacterized protein</fullName>
    </submittedName>
</protein>
<sequence length="199" mass="22952">MYQLVPSATGWMDGIAPLPNPHNTTDEVEEKSWNKPQQDNFFLSGFEPGPARFKVRHANRYSTAVDLKMLTTTSQHIKSKIHVRRSKTLKTRTNYYGSLDNQEILTHHKVYKQLKFNKKLKNSILTMMKMKKGDGENRCRHVAYYCRIAPRRQPGLTSSSDGRITINSDPETSIVTARLLRTAEEDDEMVVIVMVKKKR</sequence>
<evidence type="ECO:0000313" key="2">
    <source>
        <dbReference type="Proteomes" id="UP001148838"/>
    </source>
</evidence>
<dbReference type="Proteomes" id="UP001148838">
    <property type="component" value="Unassembled WGS sequence"/>
</dbReference>